<proteinExistence type="predicted"/>
<dbReference type="AlphaFoldDB" id="R6WTG8"/>
<dbReference type="Pfam" id="PF13088">
    <property type="entry name" value="BNR_2"/>
    <property type="match status" value="1"/>
</dbReference>
<dbReference type="PANTHER" id="PTHR43752">
    <property type="entry name" value="BNR/ASP-BOX REPEAT FAMILY PROTEIN"/>
    <property type="match status" value="1"/>
</dbReference>
<dbReference type="HOGENOM" id="CLU_007128_1_0_9"/>
<dbReference type="InterPro" id="IPR011040">
    <property type="entry name" value="Sialidase"/>
</dbReference>
<dbReference type="Proteomes" id="UP000014937">
    <property type="component" value="Unassembled WGS sequence"/>
</dbReference>
<gene>
    <name evidence="2" type="ORF">BN587_01157</name>
</gene>
<organism evidence="2 3">
    <name type="scientific">Phascolarctobacterium succinatutens CAG:287</name>
    <dbReference type="NCBI Taxonomy" id="1263101"/>
    <lineage>
        <taxon>Bacteria</taxon>
        <taxon>Bacillati</taxon>
        <taxon>Bacillota</taxon>
        <taxon>Negativicutes</taxon>
        <taxon>Acidaminococcales</taxon>
        <taxon>Acidaminococcaceae</taxon>
        <taxon>Phascolarctobacterium</taxon>
    </lineage>
</organism>
<dbReference type="InterPro" id="IPR036278">
    <property type="entry name" value="Sialidase_sf"/>
</dbReference>
<dbReference type="CDD" id="cd15482">
    <property type="entry name" value="Sialidase_non-viral"/>
    <property type="match status" value="1"/>
</dbReference>
<evidence type="ECO:0000313" key="3">
    <source>
        <dbReference type="Proteomes" id="UP000014937"/>
    </source>
</evidence>
<sequence>MCYNTYVIELCDFLDVIDIMQKELIMRCLPTAFCHASTVLALPDGSLLCCWFGGTHEGESDVGIYSSRRTEAGWSEPKLLVNGAAANWNPVLFAGADGRILLFYKQGQQIADWQTWLLQSEDNGETWSGPQELVTGDVSGGRGPVRNKPLRLASGRILAGASTEHGIWKAFADISDDDGTSWHKSAVVQIEGLQYQAGEKTADSNIAVSQQSFYGRGVIQPSLWQSADGSVHMLLRSSEGFVYRSDSADDGETWCSAYALSLPNNNSGLDLVRTAAGVLYLVCNPVAANWGQRSPLSLFQSTNDGASWQKLFDLETEPAEFSYPAILAEGENIIITYTYKRCNIACVKLSADELVTL</sequence>
<accession>R6WTG8</accession>
<evidence type="ECO:0000313" key="2">
    <source>
        <dbReference type="EMBL" id="CDD12650.1"/>
    </source>
</evidence>
<protein>
    <submittedName>
        <fullName evidence="2">BNR/Asp-box repeat protein</fullName>
    </submittedName>
</protein>
<reference evidence="2" key="1">
    <citation type="submission" date="2012-11" db="EMBL/GenBank/DDBJ databases">
        <title>Dependencies among metagenomic species, viruses, plasmids and units of genetic variation.</title>
        <authorList>
            <person name="Nielsen H.B."/>
            <person name="Almeida M."/>
            <person name="Juncker A.S."/>
            <person name="Rasmussen S."/>
            <person name="Li J."/>
            <person name="Sunagawa S."/>
            <person name="Plichta D."/>
            <person name="Gautier L."/>
            <person name="Le Chatelier E."/>
            <person name="Peletier E."/>
            <person name="Bonde I."/>
            <person name="Nielsen T."/>
            <person name="Manichanh C."/>
            <person name="Arumugam M."/>
            <person name="Batto J."/>
            <person name="Santos M.B.Q.D."/>
            <person name="Blom N."/>
            <person name="Borruel N."/>
            <person name="Burgdorf K.S."/>
            <person name="Boumezbeur F."/>
            <person name="Casellas F."/>
            <person name="Dore J."/>
            <person name="Guarner F."/>
            <person name="Hansen T."/>
            <person name="Hildebrand F."/>
            <person name="Kaas R.S."/>
            <person name="Kennedy S."/>
            <person name="Kristiansen K."/>
            <person name="Kultima J.R."/>
            <person name="Leonard P."/>
            <person name="Levenez F."/>
            <person name="Lund O."/>
            <person name="Moumen B."/>
            <person name="Le Paslier D."/>
            <person name="Pons N."/>
            <person name="Pedersen O."/>
            <person name="Prifti E."/>
            <person name="Qin J."/>
            <person name="Raes J."/>
            <person name="Tap J."/>
            <person name="Tims S."/>
            <person name="Ussery D.W."/>
            <person name="Yamada T."/>
            <person name="MetaHit consortium"/>
            <person name="Renault P."/>
            <person name="Sicheritz-Ponten T."/>
            <person name="Bork P."/>
            <person name="Wang J."/>
            <person name="Brunak S."/>
            <person name="Ehrlich S.D."/>
        </authorList>
    </citation>
    <scope>NUCLEOTIDE SEQUENCE [LARGE SCALE GENOMIC DNA]</scope>
</reference>
<comment type="caution">
    <text evidence="2">The sequence shown here is derived from an EMBL/GenBank/DDBJ whole genome shotgun (WGS) entry which is preliminary data.</text>
</comment>
<dbReference type="EMBL" id="CBGL010000131">
    <property type="protein sequence ID" value="CDD12650.1"/>
    <property type="molecule type" value="Genomic_DNA"/>
</dbReference>
<dbReference type="SUPFAM" id="SSF50939">
    <property type="entry name" value="Sialidases"/>
    <property type="match status" value="1"/>
</dbReference>
<dbReference type="Gene3D" id="2.120.10.10">
    <property type="match status" value="1"/>
</dbReference>
<name>R6WTG8_9FIRM</name>
<evidence type="ECO:0000259" key="1">
    <source>
        <dbReference type="Pfam" id="PF13088"/>
    </source>
</evidence>
<feature type="domain" description="Sialidase" evidence="1">
    <location>
        <begin position="45"/>
        <end position="331"/>
    </location>
</feature>
<dbReference type="PANTHER" id="PTHR43752:SF2">
    <property type="entry name" value="BNR_ASP-BOX REPEAT FAMILY PROTEIN"/>
    <property type="match status" value="1"/>
</dbReference>